<keyword evidence="4" id="KW-1185">Reference proteome</keyword>
<dbReference type="HAMAP" id="MF_00274">
    <property type="entry name" value="DNA_YbaB_EbfC"/>
    <property type="match status" value="1"/>
</dbReference>
<dbReference type="KEGG" id="dtr:RSDT_0124"/>
<comment type="similarity">
    <text evidence="2">Belongs to the YbaB/EbfC family.</text>
</comment>
<dbReference type="Gene3D" id="3.30.1310.10">
    <property type="entry name" value="Nucleoid-associated protein YbaB-like domain"/>
    <property type="match status" value="1"/>
</dbReference>
<dbReference type="InterPro" id="IPR036894">
    <property type="entry name" value="YbaB-like_sf"/>
</dbReference>
<comment type="subunit">
    <text evidence="2">Homodimer.</text>
</comment>
<gene>
    <name evidence="3" type="ORF">RSDT_0124</name>
</gene>
<sequence length="103" mass="11170">MRNMNDILRQAQVIQQKLAKLQQEAAERVYEASSGGGIVSVAVSGKQELTRLTIDPKALEGGDVEMMQDLILAAVNEAGRIARETLEREMNALSGGIKLPGMF</sequence>
<reference evidence="3 4" key="1">
    <citation type="journal article" date="2017" name="ISME J.">
        <title>Genome of 'Ca. Desulfovibrio trichonymphae', an H2-oxidizing bacterium in a tripartite symbiotic system within a protist cell in the termite gut.</title>
        <authorList>
            <person name="Kuwahara H."/>
            <person name="Yuki M."/>
            <person name="Izawa K."/>
            <person name="Ohkuma M."/>
            <person name="Hongoh Y."/>
        </authorList>
    </citation>
    <scope>NUCLEOTIDE SEQUENCE [LARGE SCALE GENOMIC DNA]</scope>
    <source>
        <strain evidence="3 4">Rs-N31</strain>
    </source>
</reference>
<accession>A0A1J1DV14</accession>
<dbReference type="GO" id="GO:0003677">
    <property type="term" value="F:DNA binding"/>
    <property type="evidence" value="ECO:0007669"/>
    <property type="project" value="UniProtKB-UniRule"/>
</dbReference>
<keyword evidence="1 2" id="KW-0238">DNA-binding</keyword>
<dbReference type="PANTHER" id="PTHR33449:SF1">
    <property type="entry name" value="NUCLEOID-ASSOCIATED PROTEIN YBAB"/>
    <property type="match status" value="1"/>
</dbReference>
<dbReference type="InterPro" id="IPR004401">
    <property type="entry name" value="YbaB/EbfC"/>
</dbReference>
<evidence type="ECO:0000313" key="4">
    <source>
        <dbReference type="Proteomes" id="UP000242645"/>
    </source>
</evidence>
<keyword evidence="2" id="KW-0963">Cytoplasm</keyword>
<dbReference type="AlphaFoldDB" id="A0A1J1DV14"/>
<dbReference type="NCBIfam" id="TIGR00103">
    <property type="entry name" value="DNA_YbaB_EbfC"/>
    <property type="match status" value="1"/>
</dbReference>
<dbReference type="Pfam" id="PF02575">
    <property type="entry name" value="YbaB_DNA_bd"/>
    <property type="match status" value="1"/>
</dbReference>
<dbReference type="Proteomes" id="UP000242645">
    <property type="component" value="Chromosome"/>
</dbReference>
<dbReference type="GO" id="GO:0043590">
    <property type="term" value="C:bacterial nucleoid"/>
    <property type="evidence" value="ECO:0007669"/>
    <property type="project" value="UniProtKB-UniRule"/>
</dbReference>
<protein>
    <recommendedName>
        <fullName evidence="2">Nucleoid-associated protein RSDT_0124</fullName>
    </recommendedName>
</protein>
<dbReference type="PANTHER" id="PTHR33449">
    <property type="entry name" value="NUCLEOID-ASSOCIATED PROTEIN YBAB"/>
    <property type="match status" value="1"/>
</dbReference>
<evidence type="ECO:0000256" key="2">
    <source>
        <dbReference type="HAMAP-Rule" id="MF_00274"/>
    </source>
</evidence>
<dbReference type="EMBL" id="AP017368">
    <property type="protein sequence ID" value="BAV91636.1"/>
    <property type="molecule type" value="Genomic_DNA"/>
</dbReference>
<dbReference type="OrthoDB" id="9803080at2"/>
<proteinExistence type="inferred from homology"/>
<comment type="function">
    <text evidence="2">Binds to DNA and alters its conformation. May be involved in regulation of gene expression, nucleoid organization and DNA protection.</text>
</comment>
<comment type="subcellular location">
    <subcellularLocation>
        <location evidence="2">Cytoplasm</location>
        <location evidence="2">Nucleoid</location>
    </subcellularLocation>
</comment>
<evidence type="ECO:0000256" key="1">
    <source>
        <dbReference type="ARBA" id="ARBA00023125"/>
    </source>
</evidence>
<dbReference type="RefSeq" id="WP_096399183.1">
    <property type="nucleotide sequence ID" value="NZ_AP017368.1"/>
</dbReference>
<dbReference type="PIRSF" id="PIRSF004555">
    <property type="entry name" value="UCP004555"/>
    <property type="match status" value="1"/>
</dbReference>
<evidence type="ECO:0000313" key="3">
    <source>
        <dbReference type="EMBL" id="BAV91636.1"/>
    </source>
</evidence>
<organism evidence="3 4">
    <name type="scientific">Candidatus Desulfovibrio trichonymphae</name>
    <dbReference type="NCBI Taxonomy" id="1725232"/>
    <lineage>
        <taxon>Bacteria</taxon>
        <taxon>Pseudomonadati</taxon>
        <taxon>Thermodesulfobacteriota</taxon>
        <taxon>Desulfovibrionia</taxon>
        <taxon>Desulfovibrionales</taxon>
        <taxon>Desulfovibrionaceae</taxon>
        <taxon>Desulfovibrio</taxon>
    </lineage>
</organism>
<name>A0A1J1DV14_9BACT</name>
<dbReference type="GO" id="GO:0005829">
    <property type="term" value="C:cytosol"/>
    <property type="evidence" value="ECO:0007669"/>
    <property type="project" value="TreeGrafter"/>
</dbReference>
<dbReference type="SUPFAM" id="SSF82607">
    <property type="entry name" value="YbaB-like"/>
    <property type="match status" value="1"/>
</dbReference>